<feature type="coiled-coil region" evidence="2">
    <location>
        <begin position="161"/>
        <end position="226"/>
    </location>
</feature>
<organism evidence="3 4">
    <name type="scientific">Shewanella submarina</name>
    <dbReference type="NCBI Taxonomy" id="2016376"/>
    <lineage>
        <taxon>Bacteria</taxon>
        <taxon>Pseudomonadati</taxon>
        <taxon>Pseudomonadota</taxon>
        <taxon>Gammaproteobacteria</taxon>
        <taxon>Alteromonadales</taxon>
        <taxon>Shewanellaceae</taxon>
        <taxon>Shewanella</taxon>
    </lineage>
</organism>
<dbReference type="PANTHER" id="PTHR31088">
    <property type="entry name" value="MEMBRANE-ASSOCIATED PROTEIN VIPP1, CHLOROPLASTIC"/>
    <property type="match status" value="1"/>
</dbReference>
<dbReference type="Proteomes" id="UP001595621">
    <property type="component" value="Unassembled WGS sequence"/>
</dbReference>
<evidence type="ECO:0000313" key="3">
    <source>
        <dbReference type="EMBL" id="MFC3137926.1"/>
    </source>
</evidence>
<comment type="caution">
    <text evidence="3">The sequence shown here is derived from an EMBL/GenBank/DDBJ whole genome shotgun (WGS) entry which is preliminary data.</text>
</comment>
<dbReference type="Pfam" id="PF04012">
    <property type="entry name" value="PspA_IM30"/>
    <property type="match status" value="1"/>
</dbReference>
<sequence length="229" mass="25965">MGIFSRFADIINSNISALLDKAEDPEKMVRLIIQEMEDTLVEVRSTSAKVLAEKKDLLRRIERMEGQVQDWQDKAELALTKDREDLAKAALVEKQNAAQTVDTLKKELEVVEEQITRLKEEVTLLQEKLADAKARQKTIIMRKQTASSRLEVKKRLDSTKIDDAMLKFEQYERRVEGLEAQVESYELGKKGTKGNLADEFAALEAEDSVNDELAALKAKVDAKKKKSAK</sequence>
<keyword evidence="2" id="KW-0175">Coiled coil</keyword>
<reference evidence="4" key="1">
    <citation type="journal article" date="2019" name="Int. J. Syst. Evol. Microbiol.">
        <title>The Global Catalogue of Microorganisms (GCM) 10K type strain sequencing project: providing services to taxonomists for standard genome sequencing and annotation.</title>
        <authorList>
            <consortium name="The Broad Institute Genomics Platform"/>
            <consortium name="The Broad Institute Genome Sequencing Center for Infectious Disease"/>
            <person name="Wu L."/>
            <person name="Ma J."/>
        </authorList>
    </citation>
    <scope>NUCLEOTIDE SEQUENCE [LARGE SCALE GENOMIC DNA]</scope>
    <source>
        <strain evidence="4">KCTC 52277</strain>
    </source>
</reference>
<proteinExistence type="inferred from homology"/>
<dbReference type="PANTHER" id="PTHR31088:SF6">
    <property type="entry name" value="PHAGE SHOCK PROTEIN A"/>
    <property type="match status" value="1"/>
</dbReference>
<protein>
    <submittedName>
        <fullName evidence="3">Phage shock protein PspA</fullName>
    </submittedName>
</protein>
<dbReference type="EMBL" id="JBHRTD010000006">
    <property type="protein sequence ID" value="MFC3137926.1"/>
    <property type="molecule type" value="Genomic_DNA"/>
</dbReference>
<dbReference type="RefSeq" id="WP_248934878.1">
    <property type="nucleotide sequence ID" value="NZ_JAKILF010000002.1"/>
</dbReference>
<dbReference type="InterPro" id="IPR014319">
    <property type="entry name" value="Phageshock_PspA"/>
</dbReference>
<evidence type="ECO:0000313" key="4">
    <source>
        <dbReference type="Proteomes" id="UP001595621"/>
    </source>
</evidence>
<name>A0ABV7GBQ7_9GAMM</name>
<dbReference type="InterPro" id="IPR007157">
    <property type="entry name" value="PspA_VIPP1"/>
</dbReference>
<gene>
    <name evidence="3" type="primary">pspA</name>
    <name evidence="3" type="ORF">ACFOE0_06935</name>
</gene>
<evidence type="ECO:0000256" key="2">
    <source>
        <dbReference type="SAM" id="Coils"/>
    </source>
</evidence>
<comment type="similarity">
    <text evidence="1">Belongs to the PspA/Vipp/IM30 family.</text>
</comment>
<feature type="coiled-coil region" evidence="2">
    <location>
        <begin position="47"/>
        <end position="135"/>
    </location>
</feature>
<accession>A0ABV7GBQ7</accession>
<dbReference type="NCBIfam" id="TIGR02977">
    <property type="entry name" value="phageshock_pspA"/>
    <property type="match status" value="1"/>
</dbReference>
<keyword evidence="4" id="KW-1185">Reference proteome</keyword>
<evidence type="ECO:0000256" key="1">
    <source>
        <dbReference type="ARBA" id="ARBA00043985"/>
    </source>
</evidence>